<organism evidence="3 4">
    <name type="scientific">Schistosoma mattheei</name>
    <dbReference type="NCBI Taxonomy" id="31246"/>
    <lineage>
        <taxon>Eukaryota</taxon>
        <taxon>Metazoa</taxon>
        <taxon>Spiralia</taxon>
        <taxon>Lophotrochozoa</taxon>
        <taxon>Platyhelminthes</taxon>
        <taxon>Trematoda</taxon>
        <taxon>Digenea</taxon>
        <taxon>Strigeidida</taxon>
        <taxon>Schistosomatoidea</taxon>
        <taxon>Schistosomatidae</taxon>
        <taxon>Schistosoma</taxon>
    </lineage>
</organism>
<evidence type="ECO:0000313" key="4">
    <source>
        <dbReference type="WBParaSite" id="SMTH1_102760.1"/>
    </source>
</evidence>
<feature type="compositionally biased region" description="Low complexity" evidence="2">
    <location>
        <begin position="173"/>
        <end position="185"/>
    </location>
</feature>
<evidence type="ECO:0000256" key="2">
    <source>
        <dbReference type="SAM" id="MobiDB-lite"/>
    </source>
</evidence>
<dbReference type="AlphaFoldDB" id="A0AA85AS01"/>
<feature type="coiled-coil region" evidence="1">
    <location>
        <begin position="40"/>
        <end position="88"/>
    </location>
</feature>
<reference evidence="4" key="1">
    <citation type="submission" date="2023-11" db="UniProtKB">
        <authorList>
            <consortium name="WormBaseParasite"/>
        </authorList>
    </citation>
    <scope>IDENTIFICATION</scope>
</reference>
<dbReference type="Proteomes" id="UP000050791">
    <property type="component" value="Unassembled WGS sequence"/>
</dbReference>
<sequence length="218" mass="24203">MGIGDTSVKVGVRVRPLSDSEASSSEVSKINLETQICELESQLNAEKRKSEENMKDIQSRLQAANEEIDQLKKENAELRESSKIQRDNLMKIRSLVANSPFTTDDEFKNVEAECSLPFTVVTDINSKSNADSHTRRCKCRGTCQARCSCRRSGRPCVPLRCYCVSGLCKNRSDSSSQNSQMVSSVENPATVMGPPSGFPVILRPKRKTRALQLNKISN</sequence>
<name>A0AA85AS01_9TREM</name>
<protein>
    <submittedName>
        <fullName evidence="4">Uncharacterized protein</fullName>
    </submittedName>
</protein>
<accession>A0AA85AS01</accession>
<keyword evidence="1" id="KW-0175">Coiled coil</keyword>
<proteinExistence type="predicted"/>
<dbReference type="WBParaSite" id="SMTH1_102760.1">
    <property type="protein sequence ID" value="SMTH1_102760.1"/>
    <property type="gene ID" value="SMTH1_102760"/>
</dbReference>
<evidence type="ECO:0000313" key="3">
    <source>
        <dbReference type="Proteomes" id="UP000050791"/>
    </source>
</evidence>
<evidence type="ECO:0000256" key="1">
    <source>
        <dbReference type="SAM" id="Coils"/>
    </source>
</evidence>
<feature type="region of interest" description="Disordered" evidence="2">
    <location>
        <begin position="170"/>
        <end position="190"/>
    </location>
</feature>